<reference evidence="1" key="2">
    <citation type="journal article" date="2015" name="Data Brief">
        <title>Shoot transcriptome of the giant reed, Arundo donax.</title>
        <authorList>
            <person name="Barrero R.A."/>
            <person name="Guerrero F.D."/>
            <person name="Moolhuijzen P."/>
            <person name="Goolsby J.A."/>
            <person name="Tidwell J."/>
            <person name="Bellgard S.E."/>
            <person name="Bellgard M.I."/>
        </authorList>
    </citation>
    <scope>NUCLEOTIDE SEQUENCE</scope>
    <source>
        <tissue evidence="1">Shoot tissue taken approximately 20 cm above the soil surface</tissue>
    </source>
</reference>
<dbReference type="EMBL" id="GBRH01230579">
    <property type="protein sequence ID" value="JAD67316.1"/>
    <property type="molecule type" value="Transcribed_RNA"/>
</dbReference>
<evidence type="ECO:0000313" key="1">
    <source>
        <dbReference type="EMBL" id="JAD67316.1"/>
    </source>
</evidence>
<reference evidence="1" key="1">
    <citation type="submission" date="2014-09" db="EMBL/GenBank/DDBJ databases">
        <authorList>
            <person name="Magalhaes I.L.F."/>
            <person name="Oliveira U."/>
            <person name="Santos F.R."/>
            <person name="Vidigal T.H.D.A."/>
            <person name="Brescovit A.D."/>
            <person name="Santos A.J."/>
        </authorList>
    </citation>
    <scope>NUCLEOTIDE SEQUENCE</scope>
    <source>
        <tissue evidence="1">Shoot tissue taken approximately 20 cm above the soil surface</tissue>
    </source>
</reference>
<organism evidence="1">
    <name type="scientific">Arundo donax</name>
    <name type="common">Giant reed</name>
    <name type="synonym">Donax arundinaceus</name>
    <dbReference type="NCBI Taxonomy" id="35708"/>
    <lineage>
        <taxon>Eukaryota</taxon>
        <taxon>Viridiplantae</taxon>
        <taxon>Streptophyta</taxon>
        <taxon>Embryophyta</taxon>
        <taxon>Tracheophyta</taxon>
        <taxon>Spermatophyta</taxon>
        <taxon>Magnoliopsida</taxon>
        <taxon>Liliopsida</taxon>
        <taxon>Poales</taxon>
        <taxon>Poaceae</taxon>
        <taxon>PACMAD clade</taxon>
        <taxon>Arundinoideae</taxon>
        <taxon>Arundineae</taxon>
        <taxon>Arundo</taxon>
    </lineage>
</organism>
<accession>A0A0A9BVG6</accession>
<sequence length="27" mass="2830">MAATSQGCETFFSVKIHGALSAKCKTI</sequence>
<name>A0A0A9BVG6_ARUDO</name>
<dbReference type="AlphaFoldDB" id="A0A0A9BVG6"/>
<proteinExistence type="predicted"/>
<protein>
    <submittedName>
        <fullName evidence="1">Uncharacterized protein</fullName>
    </submittedName>
</protein>